<dbReference type="Gene3D" id="2.40.420.20">
    <property type="match status" value="1"/>
</dbReference>
<keyword evidence="11" id="KW-1185">Reference proteome</keyword>
<feature type="coiled-coil region" evidence="3">
    <location>
        <begin position="103"/>
        <end position="130"/>
    </location>
</feature>
<protein>
    <submittedName>
        <fullName evidence="10">Putative efflux pump periplasmic linker TtgA</fullName>
    </submittedName>
</protein>
<sequence>MARIFTGCRPAALLVLAAMAGSAMPLPGQAQGMPPATVTVVTMQPQSLTLTSTLPGRVRASAESEVRPQVNGIIIERLFAEGTRVEAGDILYRIDPTTYEAGVAQAAASLSQAEAQLGATEREYVRAQELSTRGVSSEQALDDALSARDSARAAVEVARAQLRATQIELDRTEIRAQLGGQIGLSEVSQGALVTASQTTALATIRRLDPVHVDVTQSAADLLAWRRGSGATHARDDSVEVSLTLADGSIYEHTGLLTAAEPHVDEQTGVIQLRMEFDNPDEFLLPGMYVQVEMPTNTVEGVFLAPQEGVSRDRGGNPTALVVNAEGVVEPRNLTVLQDNGNTWVVSEGLTAGDRIIVEGLQKVAPGATVNVEERADPATEAADTPSDASAAPAATHD</sequence>
<dbReference type="Gene3D" id="1.10.287.470">
    <property type="entry name" value="Helix hairpin bin"/>
    <property type="match status" value="1"/>
</dbReference>
<dbReference type="SUPFAM" id="SSF111369">
    <property type="entry name" value="HlyD-like secretion proteins"/>
    <property type="match status" value="1"/>
</dbReference>
<feature type="region of interest" description="Disordered" evidence="4">
    <location>
        <begin position="368"/>
        <end position="397"/>
    </location>
</feature>
<evidence type="ECO:0000259" key="6">
    <source>
        <dbReference type="Pfam" id="PF25876"/>
    </source>
</evidence>
<evidence type="ECO:0000256" key="3">
    <source>
        <dbReference type="SAM" id="Coils"/>
    </source>
</evidence>
<dbReference type="GO" id="GO:0030313">
    <property type="term" value="C:cell envelope"/>
    <property type="evidence" value="ECO:0007669"/>
    <property type="project" value="UniProtKB-SubCell"/>
</dbReference>
<keyword evidence="5" id="KW-0732">Signal</keyword>
<dbReference type="InterPro" id="IPR006143">
    <property type="entry name" value="RND_pump_MFP"/>
</dbReference>
<feature type="signal peptide" evidence="5">
    <location>
        <begin position="1"/>
        <end position="30"/>
    </location>
</feature>
<evidence type="ECO:0000313" key="10">
    <source>
        <dbReference type="EMBL" id="QPM92520.1"/>
    </source>
</evidence>
<dbReference type="InterPro" id="IPR058624">
    <property type="entry name" value="MdtA-like_HH"/>
</dbReference>
<dbReference type="InterPro" id="IPR058626">
    <property type="entry name" value="MdtA-like_b-barrel"/>
</dbReference>
<evidence type="ECO:0000256" key="2">
    <source>
        <dbReference type="ARBA" id="ARBA00009477"/>
    </source>
</evidence>
<comment type="subcellular location">
    <subcellularLocation>
        <location evidence="1">Cell envelope</location>
    </subcellularLocation>
</comment>
<feature type="domain" description="Multidrug resistance protein MdtA-like C-terminal permuted SH3" evidence="9">
    <location>
        <begin position="302"/>
        <end position="362"/>
    </location>
</feature>
<feature type="domain" description="Multidrug resistance protein MdtA-like barrel-sandwich hybrid" evidence="7">
    <location>
        <begin position="64"/>
        <end position="204"/>
    </location>
</feature>
<comment type="similarity">
    <text evidence="2">Belongs to the membrane fusion protein (MFP) (TC 8.A.1) family.</text>
</comment>
<keyword evidence="10" id="KW-0614">Plasmid</keyword>
<dbReference type="NCBIfam" id="TIGR01730">
    <property type="entry name" value="RND_mfp"/>
    <property type="match status" value="1"/>
</dbReference>
<dbReference type="GO" id="GO:0022857">
    <property type="term" value="F:transmembrane transporter activity"/>
    <property type="evidence" value="ECO:0007669"/>
    <property type="project" value="InterPro"/>
</dbReference>
<evidence type="ECO:0000259" key="7">
    <source>
        <dbReference type="Pfam" id="PF25917"/>
    </source>
</evidence>
<evidence type="ECO:0000259" key="8">
    <source>
        <dbReference type="Pfam" id="PF25944"/>
    </source>
</evidence>
<feature type="domain" description="Multidrug resistance protein MdtA-like beta-barrel" evidence="8">
    <location>
        <begin position="209"/>
        <end position="294"/>
    </location>
</feature>
<dbReference type="Pfam" id="PF25917">
    <property type="entry name" value="BSH_RND"/>
    <property type="match status" value="1"/>
</dbReference>
<proteinExistence type="inferred from homology"/>
<evidence type="ECO:0000259" key="9">
    <source>
        <dbReference type="Pfam" id="PF25967"/>
    </source>
</evidence>
<dbReference type="PANTHER" id="PTHR30158">
    <property type="entry name" value="ACRA/E-RELATED COMPONENT OF DRUG EFFLUX TRANSPORTER"/>
    <property type="match status" value="1"/>
</dbReference>
<dbReference type="GO" id="GO:0005886">
    <property type="term" value="C:plasma membrane"/>
    <property type="evidence" value="ECO:0007669"/>
    <property type="project" value="TreeGrafter"/>
</dbReference>
<feature type="chain" id="PRO_5035202318" evidence="5">
    <location>
        <begin position="31"/>
        <end position="397"/>
    </location>
</feature>
<geneLocation type="plasmid" evidence="10 11">
    <name>p111</name>
</geneLocation>
<organism evidence="10 11">
    <name type="scientific">Pseudooceanicola algae</name>
    <dbReference type="NCBI Taxonomy" id="1537215"/>
    <lineage>
        <taxon>Bacteria</taxon>
        <taxon>Pseudomonadati</taxon>
        <taxon>Pseudomonadota</taxon>
        <taxon>Alphaproteobacteria</taxon>
        <taxon>Rhodobacterales</taxon>
        <taxon>Paracoccaceae</taxon>
        <taxon>Pseudooceanicola</taxon>
    </lineage>
</organism>
<gene>
    <name evidence="10" type="primary">ttgA</name>
    <name evidence="10" type="ORF">PSAL_037840</name>
</gene>
<keyword evidence="3" id="KW-0175">Coiled coil</keyword>
<dbReference type="InterPro" id="IPR058625">
    <property type="entry name" value="MdtA-like_BSH"/>
</dbReference>
<dbReference type="OrthoDB" id="9816569at2"/>
<name>A0A418SBU2_9RHOB</name>
<dbReference type="Pfam" id="PF25876">
    <property type="entry name" value="HH_MFP_RND"/>
    <property type="match status" value="1"/>
</dbReference>
<dbReference type="RefSeq" id="WP_119840918.1">
    <property type="nucleotide sequence ID" value="NZ_CP060438.1"/>
</dbReference>
<dbReference type="Gene3D" id="2.40.50.100">
    <property type="match status" value="1"/>
</dbReference>
<dbReference type="Pfam" id="PF25944">
    <property type="entry name" value="Beta-barrel_RND"/>
    <property type="match status" value="1"/>
</dbReference>
<dbReference type="AlphaFoldDB" id="A0A418SBU2"/>
<evidence type="ECO:0000256" key="1">
    <source>
        <dbReference type="ARBA" id="ARBA00004196"/>
    </source>
</evidence>
<accession>A0A418SBU2</accession>
<evidence type="ECO:0000313" key="11">
    <source>
        <dbReference type="Proteomes" id="UP000283786"/>
    </source>
</evidence>
<dbReference type="GO" id="GO:0046677">
    <property type="term" value="P:response to antibiotic"/>
    <property type="evidence" value="ECO:0007669"/>
    <property type="project" value="TreeGrafter"/>
</dbReference>
<feature type="compositionally biased region" description="Low complexity" evidence="4">
    <location>
        <begin position="378"/>
        <end position="397"/>
    </location>
</feature>
<dbReference type="Gene3D" id="2.40.30.170">
    <property type="match status" value="1"/>
</dbReference>
<dbReference type="EMBL" id="CP060438">
    <property type="protein sequence ID" value="QPM92520.1"/>
    <property type="molecule type" value="Genomic_DNA"/>
</dbReference>
<dbReference type="Proteomes" id="UP000283786">
    <property type="component" value="Plasmid p111"/>
</dbReference>
<dbReference type="PANTHER" id="PTHR30158:SF3">
    <property type="entry name" value="MULTIDRUG EFFLUX PUMP SUBUNIT ACRA-RELATED"/>
    <property type="match status" value="1"/>
</dbReference>
<evidence type="ECO:0000256" key="5">
    <source>
        <dbReference type="SAM" id="SignalP"/>
    </source>
</evidence>
<dbReference type="InterPro" id="IPR058627">
    <property type="entry name" value="MdtA-like_C"/>
</dbReference>
<dbReference type="KEGG" id="palw:PSAL_037840"/>
<reference evidence="10 11" key="1">
    <citation type="submission" date="2020-08" db="EMBL/GenBank/DDBJ databases">
        <title>Genome sequence of Rhodobacteraceae bacterium Lw-13e.</title>
        <authorList>
            <person name="Poehlein A."/>
            <person name="Wolter L."/>
            <person name="Daniel R."/>
            <person name="Brinkhoff T."/>
        </authorList>
    </citation>
    <scope>NUCLEOTIDE SEQUENCE [LARGE SCALE GENOMIC DNA]</scope>
    <source>
        <strain evidence="10 11">Lw-13e</strain>
        <plasmid evidence="10 11">p111</plasmid>
    </source>
</reference>
<evidence type="ECO:0000256" key="4">
    <source>
        <dbReference type="SAM" id="MobiDB-lite"/>
    </source>
</evidence>
<dbReference type="Pfam" id="PF25967">
    <property type="entry name" value="RND-MFP_C"/>
    <property type="match status" value="1"/>
</dbReference>
<feature type="domain" description="Multidrug resistance protein MdtA-like alpha-helical hairpin" evidence="6">
    <location>
        <begin position="104"/>
        <end position="172"/>
    </location>
</feature>
<dbReference type="FunFam" id="2.40.420.20:FF:000001">
    <property type="entry name" value="Efflux RND transporter periplasmic adaptor subunit"/>
    <property type="match status" value="1"/>
</dbReference>